<keyword evidence="2" id="KW-1185">Reference proteome</keyword>
<name>A0ABX5NWG8_9HYPH</name>
<dbReference type="Proteomes" id="UP000247536">
    <property type="component" value="Unassembled WGS sequence"/>
</dbReference>
<accession>A0ABX5NWG8</accession>
<gene>
    <name evidence="1" type="ORF">DMY87_13045</name>
</gene>
<comment type="caution">
    <text evidence="1">The sequence shown here is derived from an EMBL/GenBank/DDBJ whole genome shotgun (WGS) entry which is preliminary data.</text>
</comment>
<protein>
    <submittedName>
        <fullName evidence="1">Propionyl-coenzyme A carboxylase alpha polypeptide</fullName>
    </submittedName>
</protein>
<organism evidence="1 2">
    <name type="scientific">Rhizobium wuzhouense</name>
    <dbReference type="NCBI Taxonomy" id="1986026"/>
    <lineage>
        <taxon>Bacteria</taxon>
        <taxon>Pseudomonadati</taxon>
        <taxon>Pseudomonadota</taxon>
        <taxon>Alphaproteobacteria</taxon>
        <taxon>Hyphomicrobiales</taxon>
        <taxon>Rhizobiaceae</taxon>
        <taxon>Rhizobium/Agrobacterium group</taxon>
        <taxon>Rhizobium</taxon>
    </lineage>
</organism>
<reference evidence="1 2" key="1">
    <citation type="submission" date="2018-06" db="EMBL/GenBank/DDBJ databases">
        <title>Rhizobium wuzhouense sp. nov., isolated from roots of Oryza officinalis.</title>
        <authorList>
            <person name="Yuan T."/>
        </authorList>
    </citation>
    <scope>NUCLEOTIDE SEQUENCE [LARGE SCALE GENOMIC DNA]</scope>
    <source>
        <strain evidence="1 2">W44</strain>
    </source>
</reference>
<sequence>MSDVAVWVPPSGLPAISPSRGEIDMRPVAHVPISRGWGTRKFETHSAVRSVYGTSRLPISPLEGEMPGRAEGGVAPCEVIWEPASC</sequence>
<evidence type="ECO:0000313" key="2">
    <source>
        <dbReference type="Proteomes" id="UP000247536"/>
    </source>
</evidence>
<evidence type="ECO:0000313" key="1">
    <source>
        <dbReference type="EMBL" id="PYB73408.1"/>
    </source>
</evidence>
<dbReference type="EMBL" id="QJRY01000004">
    <property type="protein sequence ID" value="PYB73408.1"/>
    <property type="molecule type" value="Genomic_DNA"/>
</dbReference>
<proteinExistence type="predicted"/>